<protein>
    <submittedName>
        <fullName evidence="1">Uncharacterized protein</fullName>
    </submittedName>
</protein>
<dbReference type="EMBL" id="BART01017706">
    <property type="protein sequence ID" value="GAG80937.1"/>
    <property type="molecule type" value="Genomic_DNA"/>
</dbReference>
<organism evidence="1">
    <name type="scientific">marine sediment metagenome</name>
    <dbReference type="NCBI Taxonomy" id="412755"/>
    <lineage>
        <taxon>unclassified sequences</taxon>
        <taxon>metagenomes</taxon>
        <taxon>ecological metagenomes</taxon>
    </lineage>
</organism>
<comment type="caution">
    <text evidence="1">The sequence shown here is derived from an EMBL/GenBank/DDBJ whole genome shotgun (WGS) entry which is preliminary data.</text>
</comment>
<name>X1BIB5_9ZZZZ</name>
<proteinExistence type="predicted"/>
<gene>
    <name evidence="1" type="ORF">S01H4_33610</name>
</gene>
<sequence>IRGYNLVDLVETVQARVEALAASGAEIPLIVYDPYQMSTVALNLAKKGFFVRPFSQGDLRIKSDTELQDLILSHKLVVYEDTDDLRYHLENSIKREAEKGFRISKDLATKPCDGIVALSMSAHAAAAPEFFEVGDDGGEGAMF</sequence>
<evidence type="ECO:0000313" key="1">
    <source>
        <dbReference type="EMBL" id="GAG80937.1"/>
    </source>
</evidence>
<reference evidence="1" key="1">
    <citation type="journal article" date="2014" name="Front. Microbiol.">
        <title>High frequency of phylogenetically diverse reductive dehalogenase-homologous genes in deep subseafloor sedimentary metagenomes.</title>
        <authorList>
            <person name="Kawai M."/>
            <person name="Futagami T."/>
            <person name="Toyoda A."/>
            <person name="Takaki Y."/>
            <person name="Nishi S."/>
            <person name="Hori S."/>
            <person name="Arai W."/>
            <person name="Tsubouchi T."/>
            <person name="Morono Y."/>
            <person name="Uchiyama I."/>
            <person name="Ito T."/>
            <person name="Fujiyama A."/>
            <person name="Inagaki F."/>
            <person name="Takami H."/>
        </authorList>
    </citation>
    <scope>NUCLEOTIDE SEQUENCE</scope>
    <source>
        <strain evidence="1">Expedition CK06-06</strain>
    </source>
</reference>
<accession>X1BIB5</accession>
<dbReference type="AlphaFoldDB" id="X1BIB5"/>
<feature type="non-terminal residue" evidence="1">
    <location>
        <position position="1"/>
    </location>
</feature>